<dbReference type="Proteomes" id="UP000003136">
    <property type="component" value="Unassembled WGS sequence"/>
</dbReference>
<dbReference type="EMBL" id="ABVQ01000036">
    <property type="protein sequence ID" value="EEC57355.1"/>
    <property type="molecule type" value="Genomic_DNA"/>
</dbReference>
<dbReference type="STRING" id="483218.BACPEC_01863"/>
<name>B7AS09_9FIRM</name>
<organism evidence="1 2">
    <name type="scientific">[Bacteroides] pectinophilus ATCC 43243</name>
    <dbReference type="NCBI Taxonomy" id="483218"/>
    <lineage>
        <taxon>Bacteria</taxon>
        <taxon>Bacillati</taxon>
        <taxon>Bacillota</taxon>
        <taxon>Clostridia</taxon>
        <taxon>Eubacteriales</taxon>
    </lineage>
</organism>
<dbReference type="AlphaFoldDB" id="B7AS09"/>
<reference evidence="1 2" key="1">
    <citation type="submission" date="2008-11" db="EMBL/GenBank/DDBJ databases">
        <title>Draft genome sequence of Bacteroides pectinophilus (ATCC 43243).</title>
        <authorList>
            <person name="Sudarsanam P."/>
            <person name="Ley R."/>
            <person name="Guruge J."/>
            <person name="Turnbaugh P.J."/>
            <person name="Mahowald M."/>
            <person name="Liep D."/>
            <person name="Gordon J."/>
        </authorList>
    </citation>
    <scope>NUCLEOTIDE SEQUENCE [LARGE SCALE GENOMIC DNA]</scope>
    <source>
        <strain evidence="1 2">ATCC 43243</strain>
    </source>
</reference>
<proteinExistence type="predicted"/>
<evidence type="ECO:0000313" key="1">
    <source>
        <dbReference type="EMBL" id="EEC57355.1"/>
    </source>
</evidence>
<gene>
    <name evidence="1" type="ORF">BACPEC_01863</name>
</gene>
<sequence>MAQGYLTTYLKKFTFQHVSINSYPAASSLDSTYSFTFQHVSINSAFGF</sequence>
<accession>B7AS09</accession>
<dbReference type="HOGENOM" id="CLU_3149612_0_0_9"/>
<reference evidence="1 2" key="2">
    <citation type="submission" date="2008-11" db="EMBL/GenBank/DDBJ databases">
        <authorList>
            <person name="Fulton L."/>
            <person name="Clifton S."/>
            <person name="Fulton B."/>
            <person name="Xu J."/>
            <person name="Minx P."/>
            <person name="Pepin K.H."/>
            <person name="Johnson M."/>
            <person name="Bhonagiri V."/>
            <person name="Nash W.E."/>
            <person name="Mardis E.R."/>
            <person name="Wilson R.K."/>
        </authorList>
    </citation>
    <scope>NUCLEOTIDE SEQUENCE [LARGE SCALE GENOMIC DNA]</scope>
    <source>
        <strain evidence="1 2">ATCC 43243</strain>
    </source>
</reference>
<comment type="caution">
    <text evidence="1">The sequence shown here is derived from an EMBL/GenBank/DDBJ whole genome shotgun (WGS) entry which is preliminary data.</text>
</comment>
<evidence type="ECO:0000313" key="2">
    <source>
        <dbReference type="Proteomes" id="UP000003136"/>
    </source>
</evidence>
<keyword evidence="2" id="KW-1185">Reference proteome</keyword>
<protein>
    <submittedName>
        <fullName evidence="1">Uncharacterized protein</fullName>
    </submittedName>
</protein>